<dbReference type="EMBL" id="CP071090">
    <property type="protein sequence ID" value="QSQ25048.1"/>
    <property type="molecule type" value="Genomic_DNA"/>
</dbReference>
<sequence length="258" mass="27116">MTTRSVAGQPSPLGLRLVHAAVFLAFAAGVVVTAVPEWQHLSHALGQPFHAGAPPRWLVLVGSLLAAAGTLRLAWGLVRGRTAPLWASGAILLAVVGTLAAGAPRGLEETRSESAANLDLLRVARRVHLAMVQELQAHAGAPVDVEAWRQALTRAGAREGLVRTRTFRPVPPQVLWLPSEQAVPEALVPGALLVHVAPEGVGFSVRVVGLEHGRPALLKDDQGATLVLRGLYNPDLPPPPEPSLPDTLGPGPLRSPTR</sequence>
<dbReference type="RefSeq" id="WP_206726607.1">
    <property type="nucleotide sequence ID" value="NZ_CP071090.1"/>
</dbReference>
<feature type="transmembrane region" description="Helical" evidence="2">
    <location>
        <begin position="17"/>
        <end position="36"/>
    </location>
</feature>
<feature type="transmembrane region" description="Helical" evidence="2">
    <location>
        <begin position="84"/>
        <end position="103"/>
    </location>
</feature>
<feature type="region of interest" description="Disordered" evidence="1">
    <location>
        <begin position="232"/>
        <end position="258"/>
    </location>
</feature>
<keyword evidence="2" id="KW-0472">Membrane</keyword>
<dbReference type="Proteomes" id="UP000662747">
    <property type="component" value="Chromosome"/>
</dbReference>
<evidence type="ECO:0000313" key="4">
    <source>
        <dbReference type="Proteomes" id="UP000662747"/>
    </source>
</evidence>
<feature type="transmembrane region" description="Helical" evidence="2">
    <location>
        <begin position="57"/>
        <end position="78"/>
    </location>
</feature>
<reference evidence="3 4" key="1">
    <citation type="submission" date="2021-02" db="EMBL/GenBank/DDBJ databases">
        <title>De Novo genome assembly of isolated myxobacteria.</title>
        <authorList>
            <person name="Stevens D.C."/>
        </authorList>
    </citation>
    <scope>NUCLEOTIDE SEQUENCE [LARGE SCALE GENOMIC DNA]</scope>
    <source>
        <strain evidence="4">SCPEA02</strain>
    </source>
</reference>
<evidence type="ECO:0000256" key="2">
    <source>
        <dbReference type="SAM" id="Phobius"/>
    </source>
</evidence>
<keyword evidence="2" id="KW-1133">Transmembrane helix</keyword>
<organism evidence="3 4">
    <name type="scientific">Pyxidicoccus parkwayensis</name>
    <dbReference type="NCBI Taxonomy" id="2813578"/>
    <lineage>
        <taxon>Bacteria</taxon>
        <taxon>Pseudomonadati</taxon>
        <taxon>Myxococcota</taxon>
        <taxon>Myxococcia</taxon>
        <taxon>Myxococcales</taxon>
        <taxon>Cystobacterineae</taxon>
        <taxon>Myxococcaceae</taxon>
        <taxon>Pyxidicoccus</taxon>
    </lineage>
</organism>
<evidence type="ECO:0000256" key="1">
    <source>
        <dbReference type="SAM" id="MobiDB-lite"/>
    </source>
</evidence>
<name>A0ABX7P3K0_9BACT</name>
<evidence type="ECO:0000313" key="3">
    <source>
        <dbReference type="EMBL" id="QSQ25048.1"/>
    </source>
</evidence>
<keyword evidence="2" id="KW-0812">Transmembrane</keyword>
<proteinExistence type="predicted"/>
<gene>
    <name evidence="3" type="ORF">JY651_08990</name>
</gene>
<accession>A0ABX7P3K0</accession>
<keyword evidence="4" id="KW-1185">Reference proteome</keyword>
<protein>
    <submittedName>
        <fullName evidence="3">Uncharacterized protein</fullName>
    </submittedName>
</protein>